<gene>
    <name evidence="3" type="ORF">M513_01440</name>
</gene>
<dbReference type="Gene3D" id="2.130.10.10">
    <property type="entry name" value="YVTN repeat-like/Quinoprotein amine dehydrogenase"/>
    <property type="match status" value="1"/>
</dbReference>
<sequence length="840" mass="91734">MSTESLVHSKCGREVKPEPHSEPSFVNTVSMLIHRAVPQQSSAAAKEVERILWVSFEKCDMNDPEYKSVLSHIYGSEVPLIMAFGLSNGFQLWACMFNGDCVELLSIRDQPVCVVKLLPSYRSSSDDTTCDAFRESRPLLAVLPYSRSDLQVDLSLISLKSGKTVHTIRCSDSTGTIIANSRFVIVTSSTKVRIIHAGSFEELIVLTEHSLSNSQYRDSVALGSTWFAYPDSMIHRAHQSFGGVSLEVPLQSSRIVTVAKTVSKTVSDMKRTVSNSVVGNRPSSRSGTSVETRFDEVGVVTIIDLALFPHIEGGLSNFTPGCQGIVAHFAAHLDEKVSCMAFNPSGTMLLTGGKSGREFHVFNVLPHPCDSSMGAVHHLYTLFRGNTNAAVQGIVFSDDSRWVAVTTVNGTSHVFAITPYGGPVSKRTHGSSKVVNRESRFERSSGVAMLQQRMGAGTQKNADILCTKGGSPVVKRYYPSADSPLCCDSQISRNPRLPPYSLPVAQFAVVKVKPLDFLTTQELSCSDVLWRQLYTPHNARLFYLTQAATFASARGIRVLNESQLQEGHVLAFYTVGIDGKLNEFTVTVKDIAKIGPKAASGACALEVSLSPTAQWSLHRTKSNPCIEPPLEASHLIMIVNDVLQRIMPNRSGSRLGSPDVPRPLLGDSSWISEIEIVTYAGPHRRLWMGPQFTFKTFLDRGDTNSTEAFSERKERSEPMTVPTRQPYSVVPVVEARSAGSIDITPELTIEVCGSWSDNDYVTSSGNEGTLRKSIIQAMQEQVMTIDDEVLSGTVSRESASPCLVHMDSSDRKSYDDATSDSSSSIGQESSSLQFSSLVDL</sequence>
<reference evidence="3 4" key="1">
    <citation type="journal article" date="2014" name="Nat. Genet.">
        <title>Genome and transcriptome of the porcine whipworm Trichuris suis.</title>
        <authorList>
            <person name="Jex A.R."/>
            <person name="Nejsum P."/>
            <person name="Schwarz E.M."/>
            <person name="Hu L."/>
            <person name="Young N.D."/>
            <person name="Hall R.S."/>
            <person name="Korhonen P.K."/>
            <person name="Liao S."/>
            <person name="Thamsborg S."/>
            <person name="Xia J."/>
            <person name="Xu P."/>
            <person name="Wang S."/>
            <person name="Scheerlinck J.P."/>
            <person name="Hofmann A."/>
            <person name="Sternberg P.W."/>
            <person name="Wang J."/>
            <person name="Gasser R.B."/>
        </authorList>
    </citation>
    <scope>NUCLEOTIDE SEQUENCE [LARGE SCALE GENOMIC DNA]</scope>
    <source>
        <strain evidence="3">DCEP-RM93M</strain>
    </source>
</reference>
<dbReference type="GO" id="GO:0042594">
    <property type="term" value="P:response to starvation"/>
    <property type="evidence" value="ECO:0007669"/>
    <property type="project" value="TreeGrafter"/>
</dbReference>
<dbReference type="EMBL" id="KL363187">
    <property type="protein sequence ID" value="KFD57770.1"/>
    <property type="molecule type" value="Genomic_DNA"/>
</dbReference>
<evidence type="ECO:0000256" key="1">
    <source>
        <dbReference type="SAM" id="MobiDB-lite"/>
    </source>
</evidence>
<dbReference type="Pfam" id="PF21034">
    <property type="entry name" value="BCAS3_WD40"/>
    <property type="match status" value="1"/>
</dbReference>
<dbReference type="GO" id="GO:0006914">
    <property type="term" value="P:autophagy"/>
    <property type="evidence" value="ECO:0007669"/>
    <property type="project" value="InterPro"/>
</dbReference>
<feature type="region of interest" description="Disordered" evidence="1">
    <location>
        <begin position="1"/>
        <end position="21"/>
    </location>
</feature>
<dbReference type="InterPro" id="IPR001680">
    <property type="entry name" value="WD40_rpt"/>
</dbReference>
<feature type="compositionally biased region" description="Low complexity" evidence="1">
    <location>
        <begin position="819"/>
        <end position="840"/>
    </location>
</feature>
<organism evidence="3 4">
    <name type="scientific">Trichuris suis</name>
    <name type="common">pig whipworm</name>
    <dbReference type="NCBI Taxonomy" id="68888"/>
    <lineage>
        <taxon>Eukaryota</taxon>
        <taxon>Metazoa</taxon>
        <taxon>Ecdysozoa</taxon>
        <taxon>Nematoda</taxon>
        <taxon>Enoplea</taxon>
        <taxon>Dorylaimia</taxon>
        <taxon>Trichinellida</taxon>
        <taxon>Trichuridae</taxon>
        <taxon>Trichuris</taxon>
    </lineage>
</organism>
<dbReference type="GO" id="GO:0005737">
    <property type="term" value="C:cytoplasm"/>
    <property type="evidence" value="ECO:0007669"/>
    <property type="project" value="TreeGrafter"/>
</dbReference>
<dbReference type="PANTHER" id="PTHR13268">
    <property type="entry name" value="BREAST CARCINOMA AMPLIFIED SEQUENCE 3"/>
    <property type="match status" value="1"/>
</dbReference>
<dbReference type="AlphaFoldDB" id="A0A085MKM4"/>
<evidence type="ECO:0000259" key="2">
    <source>
        <dbReference type="Pfam" id="PF21034"/>
    </source>
</evidence>
<dbReference type="InterPro" id="IPR036322">
    <property type="entry name" value="WD40_repeat_dom_sf"/>
</dbReference>
<dbReference type="SUPFAM" id="SSF50978">
    <property type="entry name" value="WD40 repeat-like"/>
    <property type="match status" value="1"/>
</dbReference>
<accession>A0A085MKM4</accession>
<name>A0A085MKM4_9BILA</name>
<dbReference type="InterPro" id="IPR015943">
    <property type="entry name" value="WD40/YVTN_repeat-like_dom_sf"/>
</dbReference>
<proteinExistence type="predicted"/>
<evidence type="ECO:0000313" key="4">
    <source>
        <dbReference type="Proteomes" id="UP000030764"/>
    </source>
</evidence>
<dbReference type="SMART" id="SM00320">
    <property type="entry name" value="WD40"/>
    <property type="match status" value="2"/>
</dbReference>
<feature type="domain" description="BCAS3 WD40" evidence="2">
    <location>
        <begin position="49"/>
        <end position="500"/>
    </location>
</feature>
<feature type="compositionally biased region" description="Basic and acidic residues" evidence="1">
    <location>
        <begin position="11"/>
        <end position="21"/>
    </location>
</feature>
<dbReference type="InterPro" id="IPR045142">
    <property type="entry name" value="BCAS3-like"/>
</dbReference>
<evidence type="ECO:0000313" key="3">
    <source>
        <dbReference type="EMBL" id="KFD57770.1"/>
    </source>
</evidence>
<protein>
    <recommendedName>
        <fullName evidence="2">BCAS3 WD40 domain-containing protein</fullName>
    </recommendedName>
</protein>
<dbReference type="InterPro" id="IPR048382">
    <property type="entry name" value="BCAS3_WD40"/>
</dbReference>
<dbReference type="Proteomes" id="UP000030764">
    <property type="component" value="Unassembled WGS sequence"/>
</dbReference>
<dbReference type="PANTHER" id="PTHR13268:SF0">
    <property type="entry name" value="BCAS3 MICROTUBULE ASSOCIATED CELL MIGRATION FACTOR"/>
    <property type="match status" value="1"/>
</dbReference>
<keyword evidence="4" id="KW-1185">Reference proteome</keyword>
<feature type="region of interest" description="Disordered" evidence="1">
    <location>
        <begin position="800"/>
        <end position="840"/>
    </location>
</feature>